<organism evidence="1">
    <name type="scientific">marine sediment metagenome</name>
    <dbReference type="NCBI Taxonomy" id="412755"/>
    <lineage>
        <taxon>unclassified sequences</taxon>
        <taxon>metagenomes</taxon>
        <taxon>ecological metagenomes</taxon>
    </lineage>
</organism>
<evidence type="ECO:0000313" key="1">
    <source>
        <dbReference type="EMBL" id="KKL25543.1"/>
    </source>
</evidence>
<gene>
    <name evidence="1" type="ORF">LCGC14_2404250</name>
</gene>
<protein>
    <submittedName>
        <fullName evidence="1">Uncharacterized protein</fullName>
    </submittedName>
</protein>
<accession>A0A0F9ENT9</accession>
<dbReference type="AlphaFoldDB" id="A0A0F9ENT9"/>
<dbReference type="EMBL" id="LAZR01036176">
    <property type="protein sequence ID" value="KKL25543.1"/>
    <property type="molecule type" value="Genomic_DNA"/>
</dbReference>
<name>A0A0F9ENT9_9ZZZZ</name>
<proteinExistence type="predicted"/>
<reference evidence="1" key="1">
    <citation type="journal article" date="2015" name="Nature">
        <title>Complex archaea that bridge the gap between prokaryotes and eukaryotes.</title>
        <authorList>
            <person name="Spang A."/>
            <person name="Saw J.H."/>
            <person name="Jorgensen S.L."/>
            <person name="Zaremba-Niedzwiedzka K."/>
            <person name="Martijn J."/>
            <person name="Lind A.E."/>
            <person name="van Eijk R."/>
            <person name="Schleper C."/>
            <person name="Guy L."/>
            <person name="Ettema T.J."/>
        </authorList>
    </citation>
    <scope>NUCLEOTIDE SEQUENCE</scope>
</reference>
<feature type="non-terminal residue" evidence="1">
    <location>
        <position position="1"/>
    </location>
</feature>
<comment type="caution">
    <text evidence="1">The sequence shown here is derived from an EMBL/GenBank/DDBJ whole genome shotgun (WGS) entry which is preliminary data.</text>
</comment>
<sequence>DQDAGTDWRNSASVETRPEYHSIIVTGDEKTISGLSDYELDETACHEIVHAVLAQMDELTKDIIDQLPASKRKAYDDWRSRELEEVATRLEVVVRRLHTSPKAS</sequence>